<proteinExistence type="predicted"/>
<reference evidence="3" key="1">
    <citation type="submission" date="2019-11" db="UniProtKB">
        <authorList>
            <consortium name="WormBaseParasite"/>
        </authorList>
    </citation>
    <scope>IDENTIFICATION</scope>
</reference>
<keyword evidence="1" id="KW-0732">Signal</keyword>
<evidence type="ECO:0000256" key="1">
    <source>
        <dbReference type="SAM" id="SignalP"/>
    </source>
</evidence>
<sequence length="262" mass="28983">MISCVLLFALLPCVLAEGPSNAEREVILECHRKLREGVQPTASNMGLLTYSTEMEQLADAFVKGCNPSFPSSKSAYKNVGYIQPTSSDRKLDYRDVLCKVDSSNYTYENNTCHGSCYDYKQMVWATSRQVGCATHQCQSEEEPSNPYYVMACVYKPSDSLLRAKPYEEGPSCSKCPQGYGCYQKQCGSKTPPQTAALLPKAEITTSAPLFKMKTVLTKEAFISHDEVVNTLPQTELRTTSEAAVVSVCSISFFSALIFHHLP</sequence>
<dbReference type="SMART" id="SM00198">
    <property type="entry name" value="SCP"/>
    <property type="match status" value="1"/>
</dbReference>
<dbReference type="AlphaFoldDB" id="A0A5K3FUX8"/>
<dbReference type="InterPro" id="IPR035940">
    <property type="entry name" value="CAP_sf"/>
</dbReference>
<dbReference type="Gene3D" id="3.40.33.10">
    <property type="entry name" value="CAP"/>
    <property type="match status" value="1"/>
</dbReference>
<organism evidence="3">
    <name type="scientific">Mesocestoides corti</name>
    <name type="common">Flatworm</name>
    <dbReference type="NCBI Taxonomy" id="53468"/>
    <lineage>
        <taxon>Eukaryota</taxon>
        <taxon>Metazoa</taxon>
        <taxon>Spiralia</taxon>
        <taxon>Lophotrochozoa</taxon>
        <taxon>Platyhelminthes</taxon>
        <taxon>Cestoda</taxon>
        <taxon>Eucestoda</taxon>
        <taxon>Cyclophyllidea</taxon>
        <taxon>Mesocestoididae</taxon>
        <taxon>Mesocestoides</taxon>
    </lineage>
</organism>
<dbReference type="WBParaSite" id="MCU_011986-RA">
    <property type="protein sequence ID" value="MCU_011986-RA"/>
    <property type="gene ID" value="MCU_011986"/>
</dbReference>
<dbReference type="SUPFAM" id="SSF55797">
    <property type="entry name" value="PR-1-like"/>
    <property type="match status" value="1"/>
</dbReference>
<dbReference type="CDD" id="cd05380">
    <property type="entry name" value="CAP_euk"/>
    <property type="match status" value="1"/>
</dbReference>
<feature type="signal peptide" evidence="1">
    <location>
        <begin position="1"/>
        <end position="16"/>
    </location>
</feature>
<dbReference type="Pfam" id="PF00188">
    <property type="entry name" value="CAP"/>
    <property type="match status" value="1"/>
</dbReference>
<feature type="domain" description="SCP" evidence="2">
    <location>
        <begin position="22"/>
        <end position="162"/>
    </location>
</feature>
<evidence type="ECO:0000259" key="2">
    <source>
        <dbReference type="SMART" id="SM00198"/>
    </source>
</evidence>
<feature type="chain" id="PRO_5024379212" evidence="1">
    <location>
        <begin position="17"/>
        <end position="262"/>
    </location>
</feature>
<evidence type="ECO:0000313" key="3">
    <source>
        <dbReference type="WBParaSite" id="MCU_011986-RA"/>
    </source>
</evidence>
<protein>
    <submittedName>
        <fullName evidence="3">SCP domain-containing protein</fullName>
    </submittedName>
</protein>
<dbReference type="InterPro" id="IPR001283">
    <property type="entry name" value="CRISP-related"/>
</dbReference>
<dbReference type="InterPro" id="IPR014044">
    <property type="entry name" value="CAP_dom"/>
</dbReference>
<accession>A0A5K3FUX8</accession>
<dbReference type="PANTHER" id="PTHR10334">
    <property type="entry name" value="CYSTEINE-RICH SECRETORY PROTEIN-RELATED"/>
    <property type="match status" value="1"/>
</dbReference>
<name>A0A5K3FUX8_MESCO</name>